<organism evidence="1">
    <name type="scientific">marine sediment metagenome</name>
    <dbReference type="NCBI Taxonomy" id="412755"/>
    <lineage>
        <taxon>unclassified sequences</taxon>
        <taxon>metagenomes</taxon>
        <taxon>ecological metagenomes</taxon>
    </lineage>
</organism>
<sequence length="30" mass="3670">MDLFNMENTINQIKNIIKEELGHFFAWIIF</sequence>
<accession>A0A0F9I9B7</accession>
<evidence type="ECO:0000313" key="1">
    <source>
        <dbReference type="EMBL" id="KKL84017.1"/>
    </source>
</evidence>
<reference evidence="1" key="1">
    <citation type="journal article" date="2015" name="Nature">
        <title>Complex archaea that bridge the gap between prokaryotes and eukaryotes.</title>
        <authorList>
            <person name="Spang A."/>
            <person name="Saw J.H."/>
            <person name="Jorgensen S.L."/>
            <person name="Zaremba-Niedzwiedzka K."/>
            <person name="Martijn J."/>
            <person name="Lind A.E."/>
            <person name="van Eijk R."/>
            <person name="Schleper C."/>
            <person name="Guy L."/>
            <person name="Ettema T.J."/>
        </authorList>
    </citation>
    <scope>NUCLEOTIDE SEQUENCE</scope>
</reference>
<name>A0A0F9I9B7_9ZZZZ</name>
<protein>
    <submittedName>
        <fullName evidence="1">Uncharacterized protein</fullName>
    </submittedName>
</protein>
<dbReference type="AlphaFoldDB" id="A0A0F9I9B7"/>
<comment type="caution">
    <text evidence="1">The sequence shown here is derived from an EMBL/GenBank/DDBJ whole genome shotgun (WGS) entry which is preliminary data.</text>
</comment>
<proteinExistence type="predicted"/>
<gene>
    <name evidence="1" type="ORF">LCGC14_1968900</name>
</gene>
<dbReference type="EMBL" id="LAZR01021817">
    <property type="protein sequence ID" value="KKL84017.1"/>
    <property type="molecule type" value="Genomic_DNA"/>
</dbReference>